<evidence type="ECO:0000256" key="14">
    <source>
        <dbReference type="ARBA" id="ARBA00023012"/>
    </source>
</evidence>
<dbReference type="AlphaFoldDB" id="A0A1I2B839"/>
<dbReference type="Gene3D" id="3.30.565.10">
    <property type="entry name" value="Histidine kinase-like ATPase, C-terminal domain"/>
    <property type="match status" value="1"/>
</dbReference>
<feature type="domain" description="PAC" evidence="22">
    <location>
        <begin position="338"/>
        <end position="390"/>
    </location>
</feature>
<proteinExistence type="predicted"/>
<dbReference type="InterPro" id="IPR003594">
    <property type="entry name" value="HATPase_dom"/>
</dbReference>
<dbReference type="InterPro" id="IPR000700">
    <property type="entry name" value="PAS-assoc_C"/>
</dbReference>
<feature type="domain" description="PAS" evidence="21">
    <location>
        <begin position="391"/>
        <end position="464"/>
    </location>
</feature>
<dbReference type="PROSITE" id="PS50112">
    <property type="entry name" value="PAS"/>
    <property type="match status" value="2"/>
</dbReference>
<dbReference type="InterPro" id="IPR013656">
    <property type="entry name" value="PAS_4"/>
</dbReference>
<dbReference type="CDD" id="cd17580">
    <property type="entry name" value="REC_2_DhkD-like"/>
    <property type="match status" value="1"/>
</dbReference>
<dbReference type="SUPFAM" id="SSF47384">
    <property type="entry name" value="Homodimeric domain of signal transducing histidine kinase"/>
    <property type="match status" value="1"/>
</dbReference>
<sequence length="890" mass="97615">MRRQSPGIRRAALACALAVAATATAVLARLALAPSRLEHTSPMLFVPAVLAAAAAGGLWPGLLAWLLSVVAAMCFLDALGRPVRGEATADWLQLVLFTVTAVYICCICERLYAARHDVARRAAEELRKRTEEIDRLMELMPAVAWFARDAECRVVVGNKQGCQLMGAPAGCNVSAQLPPEQRRWLRFQRDGQELPIEATPMRLAIATGAPVTDAELDLVLIDGTTITLLGNAAPLFDAAGSVRGAAAVCLDITGRKRFQEKLHESEERLRLAMEGAELGEWEINLLTGAVVWSPRTCEIFGLDPDTPVTLELYRARLHPEDRAADSEALRASLVSGVYESEYRIERPDGGCRWVSARGKTVRDRQGRPVRTLGVVSDITPRKAAELARARSEERLRLIIESARDYAIFTTDPRGIVTSWNAGAKNVLGYDEQEIVGEPSNILFTAEERNLGVPEQELRVALAEGRAASERWHLRKDGSRFWGSGVTVPLRDHGDIRGFLKILRDRTDAQQAKRLLEREAEALQQADRRKDEFLATLAHELRNPLAPLSHGLEILRRAGDDQAVVERARAMMERQLGHMVHLIDDLLDVSRICSGRIELRTQRVALAEVLRSALEAVQPLIEGGGHELTMEGLPEPVFVVADVVRLAQVFANLLGNAAKFTPHGGHIRLTVERQGGDVLIRVKDDGIGIRAEMLPRVFDLFTQANHSLERSQGGLGIGLSLVKSLVELHGGAVEARSDGPDLGSEFVVRLPTVEPPPDSPAEPLERLDRAHARRRVLVVDDNQDAAVSLADILELMGCDTRVVHDGLAALRAAPEFRPDLVFLDIGMPDMNGYETARRIRQEPWGKALTLVALTGWGQEGDKARARDAGFDHHLVKPAAPQDLEDLLAGRT</sequence>
<dbReference type="OrthoDB" id="5499652at2"/>
<keyword evidence="10" id="KW-0547">Nucleotide-binding</keyword>
<keyword evidence="12" id="KW-0067">ATP-binding</keyword>
<dbReference type="SMART" id="SM00086">
    <property type="entry name" value="PAC"/>
    <property type="match status" value="3"/>
</dbReference>
<feature type="coiled-coil region" evidence="17">
    <location>
        <begin position="505"/>
        <end position="535"/>
    </location>
</feature>
<keyword evidence="8 18" id="KW-0812">Transmembrane</keyword>
<dbReference type="Proteomes" id="UP000199400">
    <property type="component" value="Unassembled WGS sequence"/>
</dbReference>
<evidence type="ECO:0000313" key="23">
    <source>
        <dbReference type="EMBL" id="SFE52372.1"/>
    </source>
</evidence>
<organism evidence="23 24">
    <name type="scientific">Nannocystis exedens</name>
    <dbReference type="NCBI Taxonomy" id="54"/>
    <lineage>
        <taxon>Bacteria</taxon>
        <taxon>Pseudomonadati</taxon>
        <taxon>Myxococcota</taxon>
        <taxon>Polyangia</taxon>
        <taxon>Nannocystales</taxon>
        <taxon>Nannocystaceae</taxon>
        <taxon>Nannocystis</taxon>
    </lineage>
</organism>
<dbReference type="Pfam" id="PF08448">
    <property type="entry name" value="PAS_4"/>
    <property type="match status" value="1"/>
</dbReference>
<keyword evidence="5" id="KW-0997">Cell inner membrane</keyword>
<dbReference type="SMART" id="SM00388">
    <property type="entry name" value="HisKA"/>
    <property type="match status" value="1"/>
</dbReference>
<dbReference type="PRINTS" id="PR00344">
    <property type="entry name" value="BCTRLSENSOR"/>
</dbReference>
<evidence type="ECO:0000256" key="3">
    <source>
        <dbReference type="ARBA" id="ARBA00012438"/>
    </source>
</evidence>
<dbReference type="GO" id="GO:0009927">
    <property type="term" value="F:histidine phosphotransfer kinase activity"/>
    <property type="evidence" value="ECO:0007669"/>
    <property type="project" value="TreeGrafter"/>
</dbReference>
<keyword evidence="7" id="KW-0808">Transferase</keyword>
<dbReference type="CDD" id="cd00130">
    <property type="entry name" value="PAS"/>
    <property type="match status" value="2"/>
</dbReference>
<dbReference type="SUPFAM" id="SSF52172">
    <property type="entry name" value="CheY-like"/>
    <property type="match status" value="1"/>
</dbReference>
<evidence type="ECO:0000256" key="4">
    <source>
        <dbReference type="ARBA" id="ARBA00022475"/>
    </source>
</evidence>
<keyword evidence="15 18" id="KW-0472">Membrane</keyword>
<evidence type="ECO:0000256" key="15">
    <source>
        <dbReference type="ARBA" id="ARBA00023136"/>
    </source>
</evidence>
<keyword evidence="24" id="KW-1185">Reference proteome</keyword>
<dbReference type="Gene3D" id="1.10.287.130">
    <property type="match status" value="1"/>
</dbReference>
<dbReference type="InterPro" id="IPR011006">
    <property type="entry name" value="CheY-like_superfamily"/>
</dbReference>
<evidence type="ECO:0000256" key="9">
    <source>
        <dbReference type="ARBA" id="ARBA00022737"/>
    </source>
</evidence>
<evidence type="ECO:0000313" key="24">
    <source>
        <dbReference type="Proteomes" id="UP000199400"/>
    </source>
</evidence>
<dbReference type="InterPro" id="IPR036097">
    <property type="entry name" value="HisK_dim/P_sf"/>
</dbReference>
<dbReference type="NCBIfam" id="TIGR00229">
    <property type="entry name" value="sensory_box"/>
    <property type="match status" value="2"/>
</dbReference>
<evidence type="ECO:0000256" key="5">
    <source>
        <dbReference type="ARBA" id="ARBA00022519"/>
    </source>
</evidence>
<evidence type="ECO:0000256" key="7">
    <source>
        <dbReference type="ARBA" id="ARBA00022679"/>
    </source>
</evidence>
<dbReference type="SMART" id="SM00448">
    <property type="entry name" value="REC"/>
    <property type="match status" value="1"/>
</dbReference>
<dbReference type="Gene3D" id="1.20.120.620">
    <property type="entry name" value="Backbone structure of the membrane domain of e. Coli histidine kinase receptor kdpd"/>
    <property type="match status" value="1"/>
</dbReference>
<dbReference type="SUPFAM" id="SSF55874">
    <property type="entry name" value="ATPase domain of HSP90 chaperone/DNA topoisomerase II/histidine kinase"/>
    <property type="match status" value="1"/>
</dbReference>
<reference evidence="24" key="1">
    <citation type="submission" date="2016-10" db="EMBL/GenBank/DDBJ databases">
        <authorList>
            <person name="Varghese N."/>
            <person name="Submissions S."/>
        </authorList>
    </citation>
    <scope>NUCLEOTIDE SEQUENCE [LARGE SCALE GENOMIC DNA]</scope>
    <source>
        <strain evidence="24">ATCC 25963</strain>
    </source>
</reference>
<feature type="modified residue" description="4-aspartylphosphate" evidence="16">
    <location>
        <position position="823"/>
    </location>
</feature>
<dbReference type="InterPro" id="IPR005467">
    <property type="entry name" value="His_kinase_dom"/>
</dbReference>
<keyword evidence="6 16" id="KW-0597">Phosphoprotein</keyword>
<dbReference type="FunFam" id="3.30.565.10:FF:000006">
    <property type="entry name" value="Sensor histidine kinase WalK"/>
    <property type="match status" value="1"/>
</dbReference>
<evidence type="ECO:0000256" key="6">
    <source>
        <dbReference type="ARBA" id="ARBA00022553"/>
    </source>
</evidence>
<evidence type="ECO:0000256" key="18">
    <source>
        <dbReference type="SAM" id="Phobius"/>
    </source>
</evidence>
<dbReference type="SMART" id="SM00387">
    <property type="entry name" value="HATPase_c"/>
    <property type="match status" value="1"/>
</dbReference>
<dbReference type="Gene3D" id="2.10.70.100">
    <property type="match status" value="1"/>
</dbReference>
<feature type="domain" description="PAS" evidence="21">
    <location>
        <begin position="265"/>
        <end position="336"/>
    </location>
</feature>
<dbReference type="PANTHER" id="PTHR43047:SF72">
    <property type="entry name" value="OSMOSENSING HISTIDINE PROTEIN KINASE SLN1"/>
    <property type="match status" value="1"/>
</dbReference>
<dbReference type="Pfam" id="PF00512">
    <property type="entry name" value="HisKA"/>
    <property type="match status" value="1"/>
</dbReference>
<dbReference type="SUPFAM" id="SSF55785">
    <property type="entry name" value="PYP-like sensor domain (PAS domain)"/>
    <property type="match status" value="3"/>
</dbReference>
<dbReference type="Pfam" id="PF13493">
    <property type="entry name" value="DUF4118"/>
    <property type="match status" value="1"/>
</dbReference>
<dbReference type="GO" id="GO:0005524">
    <property type="term" value="F:ATP binding"/>
    <property type="evidence" value="ECO:0007669"/>
    <property type="project" value="UniProtKB-KW"/>
</dbReference>
<feature type="transmembrane region" description="Helical" evidence="18">
    <location>
        <begin position="52"/>
        <end position="79"/>
    </location>
</feature>
<feature type="domain" description="PAC" evidence="22">
    <location>
        <begin position="212"/>
        <end position="264"/>
    </location>
</feature>
<evidence type="ECO:0000256" key="11">
    <source>
        <dbReference type="ARBA" id="ARBA00022777"/>
    </source>
</evidence>
<comment type="catalytic activity">
    <reaction evidence="1">
        <text>ATP + protein L-histidine = ADP + protein N-phospho-L-histidine.</text>
        <dbReference type="EC" id="2.7.13.3"/>
    </reaction>
</comment>
<keyword evidence="13 18" id="KW-1133">Transmembrane helix</keyword>
<dbReference type="PROSITE" id="PS50113">
    <property type="entry name" value="PAC"/>
    <property type="match status" value="3"/>
</dbReference>
<dbReference type="InterPro" id="IPR035965">
    <property type="entry name" value="PAS-like_dom_sf"/>
</dbReference>
<dbReference type="STRING" id="54.SAMN02745121_04524"/>
<dbReference type="InterPro" id="IPR004358">
    <property type="entry name" value="Sig_transdc_His_kin-like_C"/>
</dbReference>
<dbReference type="SMART" id="SM00091">
    <property type="entry name" value="PAS"/>
    <property type="match status" value="2"/>
</dbReference>
<feature type="domain" description="Response regulatory" evidence="20">
    <location>
        <begin position="774"/>
        <end position="890"/>
    </location>
</feature>
<dbReference type="PROSITE" id="PS50109">
    <property type="entry name" value="HIS_KIN"/>
    <property type="match status" value="1"/>
</dbReference>
<keyword evidence="9" id="KW-0677">Repeat</keyword>
<dbReference type="InterPro" id="IPR003661">
    <property type="entry name" value="HisK_dim/P_dom"/>
</dbReference>
<evidence type="ECO:0000259" key="21">
    <source>
        <dbReference type="PROSITE" id="PS50112"/>
    </source>
</evidence>
<evidence type="ECO:0000256" key="2">
    <source>
        <dbReference type="ARBA" id="ARBA00004429"/>
    </source>
</evidence>
<evidence type="ECO:0000259" key="19">
    <source>
        <dbReference type="PROSITE" id="PS50109"/>
    </source>
</evidence>
<dbReference type="PANTHER" id="PTHR43047">
    <property type="entry name" value="TWO-COMPONENT HISTIDINE PROTEIN KINASE"/>
    <property type="match status" value="1"/>
</dbReference>
<dbReference type="EC" id="2.7.13.3" evidence="3"/>
<evidence type="ECO:0000256" key="10">
    <source>
        <dbReference type="ARBA" id="ARBA00022741"/>
    </source>
</evidence>
<evidence type="ECO:0000259" key="22">
    <source>
        <dbReference type="PROSITE" id="PS50113"/>
    </source>
</evidence>
<evidence type="ECO:0000256" key="1">
    <source>
        <dbReference type="ARBA" id="ARBA00000085"/>
    </source>
</evidence>
<feature type="transmembrane region" description="Helical" evidence="18">
    <location>
        <begin position="91"/>
        <end position="112"/>
    </location>
</feature>
<dbReference type="Pfam" id="PF13426">
    <property type="entry name" value="PAS_9"/>
    <property type="match status" value="1"/>
</dbReference>
<evidence type="ECO:0000256" key="13">
    <source>
        <dbReference type="ARBA" id="ARBA00022989"/>
    </source>
</evidence>
<evidence type="ECO:0000256" key="8">
    <source>
        <dbReference type="ARBA" id="ARBA00022692"/>
    </source>
</evidence>
<dbReference type="InterPro" id="IPR025201">
    <property type="entry name" value="KdpD_TM"/>
</dbReference>
<name>A0A1I2B839_9BACT</name>
<dbReference type="Pfam" id="PF08447">
    <property type="entry name" value="PAS_3"/>
    <property type="match status" value="1"/>
</dbReference>
<dbReference type="CDD" id="cd00082">
    <property type="entry name" value="HisKA"/>
    <property type="match status" value="1"/>
</dbReference>
<dbReference type="InterPro" id="IPR000014">
    <property type="entry name" value="PAS"/>
</dbReference>
<keyword evidence="17" id="KW-0175">Coiled coil</keyword>
<dbReference type="InterPro" id="IPR001610">
    <property type="entry name" value="PAC"/>
</dbReference>
<dbReference type="PROSITE" id="PS50110">
    <property type="entry name" value="RESPONSE_REGULATORY"/>
    <property type="match status" value="1"/>
</dbReference>
<dbReference type="Gene3D" id="3.30.450.20">
    <property type="entry name" value="PAS domain"/>
    <property type="match status" value="3"/>
</dbReference>
<keyword evidence="4" id="KW-1003">Cell membrane</keyword>
<keyword evidence="11 23" id="KW-0418">Kinase</keyword>
<evidence type="ECO:0000256" key="12">
    <source>
        <dbReference type="ARBA" id="ARBA00022840"/>
    </source>
</evidence>
<evidence type="ECO:0000256" key="16">
    <source>
        <dbReference type="PROSITE-ProRule" id="PRU00169"/>
    </source>
</evidence>
<dbReference type="FunFam" id="2.10.70.100:FF:000001">
    <property type="entry name" value="Sensory transduction histidine kinase"/>
    <property type="match status" value="1"/>
</dbReference>
<protein>
    <recommendedName>
        <fullName evidence="3">histidine kinase</fullName>
        <ecNumber evidence="3">2.7.13.3</ecNumber>
    </recommendedName>
</protein>
<dbReference type="InterPro" id="IPR038318">
    <property type="entry name" value="KdpD_sf"/>
</dbReference>
<accession>A0A1I2B839</accession>
<feature type="domain" description="Histidine kinase" evidence="19">
    <location>
        <begin position="535"/>
        <end position="753"/>
    </location>
</feature>
<comment type="subcellular location">
    <subcellularLocation>
        <location evidence="2">Cell inner membrane</location>
        <topology evidence="2">Multi-pass membrane protein</topology>
    </subcellularLocation>
</comment>
<gene>
    <name evidence="23" type="ORF">SAMN02745121_04524</name>
</gene>
<dbReference type="InterPro" id="IPR013655">
    <property type="entry name" value="PAS_fold_3"/>
</dbReference>
<dbReference type="EMBL" id="FOMX01000015">
    <property type="protein sequence ID" value="SFE52372.1"/>
    <property type="molecule type" value="Genomic_DNA"/>
</dbReference>
<dbReference type="GO" id="GO:0000155">
    <property type="term" value="F:phosphorelay sensor kinase activity"/>
    <property type="evidence" value="ECO:0007669"/>
    <property type="project" value="InterPro"/>
</dbReference>
<evidence type="ECO:0000259" key="20">
    <source>
        <dbReference type="PROSITE" id="PS50110"/>
    </source>
</evidence>
<dbReference type="InterPro" id="IPR036890">
    <property type="entry name" value="HATPase_C_sf"/>
</dbReference>
<dbReference type="Pfam" id="PF02518">
    <property type="entry name" value="HATPase_c"/>
    <property type="match status" value="1"/>
</dbReference>
<dbReference type="GO" id="GO:0005886">
    <property type="term" value="C:plasma membrane"/>
    <property type="evidence" value="ECO:0007669"/>
    <property type="project" value="UniProtKB-SubCell"/>
</dbReference>
<keyword evidence="14" id="KW-0902">Two-component regulatory system</keyword>
<dbReference type="Pfam" id="PF00072">
    <property type="entry name" value="Response_reg"/>
    <property type="match status" value="1"/>
</dbReference>
<feature type="domain" description="PAC" evidence="22">
    <location>
        <begin position="466"/>
        <end position="517"/>
    </location>
</feature>
<dbReference type="Gene3D" id="3.40.50.2300">
    <property type="match status" value="1"/>
</dbReference>
<dbReference type="InterPro" id="IPR001789">
    <property type="entry name" value="Sig_transdc_resp-reg_receiver"/>
</dbReference>
<evidence type="ECO:0000256" key="17">
    <source>
        <dbReference type="SAM" id="Coils"/>
    </source>
</evidence>